<dbReference type="EMBL" id="SWLB01000006">
    <property type="protein sequence ID" value="KAF3337633.1"/>
    <property type="molecule type" value="Genomic_DNA"/>
</dbReference>
<proteinExistence type="predicted"/>
<sequence length="77" mass="8403">MALGTQDMPRTIDSQSEVVNGSMSMLSFLPIGDKESPVDPALWTDEERMKRELVAWAKAVAAMVVHASSKSQGSTHR</sequence>
<dbReference type="AlphaFoldDB" id="A0A833VW23"/>
<name>A0A833VW23_9POAL</name>
<reference evidence="1" key="1">
    <citation type="submission" date="2020-01" db="EMBL/GenBank/DDBJ databases">
        <title>Genome sequence of Kobresia littledalei, the first chromosome-level genome in the family Cyperaceae.</title>
        <authorList>
            <person name="Qu G."/>
        </authorList>
    </citation>
    <scope>NUCLEOTIDE SEQUENCE</scope>
    <source>
        <strain evidence="1">C.B.Clarke</strain>
        <tissue evidence="1">Leaf</tissue>
    </source>
</reference>
<keyword evidence="2" id="KW-1185">Reference proteome</keyword>
<dbReference type="Proteomes" id="UP000623129">
    <property type="component" value="Unassembled WGS sequence"/>
</dbReference>
<accession>A0A833VW23</accession>
<evidence type="ECO:0000313" key="2">
    <source>
        <dbReference type="Proteomes" id="UP000623129"/>
    </source>
</evidence>
<gene>
    <name evidence="1" type="ORF">FCM35_KLT18220</name>
</gene>
<dbReference type="OrthoDB" id="785739at2759"/>
<protein>
    <submittedName>
        <fullName evidence="1">Uncharacterized protein</fullName>
    </submittedName>
</protein>
<organism evidence="1 2">
    <name type="scientific">Carex littledalei</name>
    <dbReference type="NCBI Taxonomy" id="544730"/>
    <lineage>
        <taxon>Eukaryota</taxon>
        <taxon>Viridiplantae</taxon>
        <taxon>Streptophyta</taxon>
        <taxon>Embryophyta</taxon>
        <taxon>Tracheophyta</taxon>
        <taxon>Spermatophyta</taxon>
        <taxon>Magnoliopsida</taxon>
        <taxon>Liliopsida</taxon>
        <taxon>Poales</taxon>
        <taxon>Cyperaceae</taxon>
        <taxon>Cyperoideae</taxon>
        <taxon>Cariceae</taxon>
        <taxon>Carex</taxon>
        <taxon>Carex subgen. Euthyceras</taxon>
    </lineage>
</organism>
<comment type="caution">
    <text evidence="1">The sequence shown here is derived from an EMBL/GenBank/DDBJ whole genome shotgun (WGS) entry which is preliminary data.</text>
</comment>
<evidence type="ECO:0000313" key="1">
    <source>
        <dbReference type="EMBL" id="KAF3337633.1"/>
    </source>
</evidence>